<dbReference type="PANTHER" id="PTHR38099:SF1">
    <property type="entry name" value="LARGE RIBOSOMAL RNA SUBUNIT ACCUMULATION PROTEIN YCED"/>
    <property type="match status" value="1"/>
</dbReference>
<accession>A0AA91DHL6</accession>
<dbReference type="Proteomes" id="UP000077852">
    <property type="component" value="Unassembled WGS sequence"/>
</dbReference>
<dbReference type="InterPro" id="IPR039255">
    <property type="entry name" value="YceD_bac"/>
</dbReference>
<dbReference type="RefSeq" id="WP_081271207.1">
    <property type="nucleotide sequence ID" value="NZ_LVHG01000092.1"/>
</dbReference>
<dbReference type="GO" id="GO:0042254">
    <property type="term" value="P:ribosome biogenesis"/>
    <property type="evidence" value="ECO:0007669"/>
    <property type="project" value="UniProtKB-KW"/>
</dbReference>
<evidence type="ECO:0000256" key="1">
    <source>
        <dbReference type="ARBA" id="ARBA00002868"/>
    </source>
</evidence>
<dbReference type="AlphaFoldDB" id="A0AA91DHL6"/>
<sequence>MKREFAPERLNVPAFAAAAATLEAADLVPNYLRLTAELAVPAPDAVVDWKATGQERPGADGKAVPWLHLDAEATVPLVCQRCLSPVETPLTVDRWFRFVADEATAEAEDEESEEDLLVVSRDFDLHALIEDELLMDIPVTPVHDVCPTPVQLSSSDDDFKAAEEAKPNPFAVLGALRSRKPEDGSEEGR</sequence>
<reference evidence="6 7" key="1">
    <citation type="submission" date="2016-03" db="EMBL/GenBank/DDBJ databases">
        <title>Genome sequence of Variovorax paradoxus KB5.</title>
        <authorList>
            <person name="Jeong H."/>
            <person name="Hong C.E."/>
            <person name="Jo S.H."/>
            <person name="Park J.M."/>
        </authorList>
    </citation>
    <scope>NUCLEOTIDE SEQUENCE [LARGE SCALE GENOMIC DNA]</scope>
    <source>
        <strain evidence="6 7">KB5</strain>
    </source>
</reference>
<evidence type="ECO:0000256" key="4">
    <source>
        <dbReference type="ARBA" id="ARBA00022517"/>
    </source>
</evidence>
<protein>
    <recommendedName>
        <fullName evidence="3">Large ribosomal RNA subunit accumulation protein YceD</fullName>
    </recommendedName>
    <alternativeName>
        <fullName evidence="5">23S rRNA accumulation protein YceD</fullName>
    </alternativeName>
</protein>
<evidence type="ECO:0000256" key="2">
    <source>
        <dbReference type="ARBA" id="ARBA00010740"/>
    </source>
</evidence>
<proteinExistence type="inferred from homology"/>
<dbReference type="Pfam" id="PF02620">
    <property type="entry name" value="YceD"/>
    <property type="match status" value="1"/>
</dbReference>
<dbReference type="InterPro" id="IPR003772">
    <property type="entry name" value="YceD"/>
</dbReference>
<keyword evidence="4" id="KW-0690">Ribosome biogenesis</keyword>
<dbReference type="GO" id="GO:0005829">
    <property type="term" value="C:cytosol"/>
    <property type="evidence" value="ECO:0007669"/>
    <property type="project" value="TreeGrafter"/>
</dbReference>
<comment type="similarity">
    <text evidence="2">Belongs to the DUF177 domain family.</text>
</comment>
<evidence type="ECO:0000313" key="6">
    <source>
        <dbReference type="EMBL" id="OAK57667.1"/>
    </source>
</evidence>
<gene>
    <name evidence="6" type="ORF">A3K87_30335</name>
</gene>
<evidence type="ECO:0000313" key="7">
    <source>
        <dbReference type="Proteomes" id="UP000077852"/>
    </source>
</evidence>
<dbReference type="PANTHER" id="PTHR38099">
    <property type="entry name" value="LARGE RIBOSOMAL RNA SUBUNIT ACCUMULATION PROTEIN YCED"/>
    <property type="match status" value="1"/>
</dbReference>
<evidence type="ECO:0000256" key="3">
    <source>
        <dbReference type="ARBA" id="ARBA00015716"/>
    </source>
</evidence>
<name>A0AA91DHL6_VARPD</name>
<comment type="function">
    <text evidence="1">Plays a role in synthesis, processing and/or stability of 23S rRNA.</text>
</comment>
<evidence type="ECO:0000256" key="5">
    <source>
        <dbReference type="ARBA" id="ARBA00031841"/>
    </source>
</evidence>
<dbReference type="EMBL" id="LVHG01000092">
    <property type="protein sequence ID" value="OAK57667.1"/>
    <property type="molecule type" value="Genomic_DNA"/>
</dbReference>
<comment type="caution">
    <text evidence="6">The sequence shown here is derived from an EMBL/GenBank/DDBJ whole genome shotgun (WGS) entry which is preliminary data.</text>
</comment>
<organism evidence="6 7">
    <name type="scientific">Variovorax paradoxus</name>
    <dbReference type="NCBI Taxonomy" id="34073"/>
    <lineage>
        <taxon>Bacteria</taxon>
        <taxon>Pseudomonadati</taxon>
        <taxon>Pseudomonadota</taxon>
        <taxon>Betaproteobacteria</taxon>
        <taxon>Burkholderiales</taxon>
        <taxon>Comamonadaceae</taxon>
        <taxon>Variovorax</taxon>
    </lineage>
</organism>